<protein>
    <recommendedName>
        <fullName evidence="1">Tyrosine specific protein phosphatases domain-containing protein</fullName>
    </recommendedName>
</protein>
<dbReference type="EMBL" id="CH445328">
    <property type="protein sequence ID" value="EAT89568.1"/>
    <property type="molecule type" value="Genomic_DNA"/>
</dbReference>
<sequence>MRINEPSPTIHQSLEYLRNYSPDITLSATIILTFFSQLDQGTTQELDKVKILNLKLFPPIPTMSTTKEDQPLPTPPFHIVPNINNLRDAALFPLTTPSGSIRPKILFRSADVSKLPLSGWQALHSLGITHVFDLRSAPEVGFRDSDTSKPEWVSAMTSVGIKRTWCPVFTEADYSPEGLAKRYVKYMDEDVAGFVSAYHDILLDGGAAYTTILRHLIDHPGEGVLIHCTAGKDRTGIFFGLLFAYLGVDSQVIAEEYNLTELGLTHVREEVVARLLQSPAFKNYIATKATGKQLSAEEIGKLIADDKAGKQSGVEETLDPEARKQGREAALRMVGAKKETMVKALEMLERDFGGAEKYLREKCGLGDGDLEKLRRNLVVREEA</sequence>
<dbReference type="InterPro" id="IPR016130">
    <property type="entry name" value="Tyr_Pase_AS"/>
</dbReference>
<dbReference type="Pfam" id="PF13350">
    <property type="entry name" value="Y_phosphatase3"/>
    <property type="match status" value="1"/>
</dbReference>
<accession>Q0UZH7</accession>
<name>Q0UZH7_PHANO</name>
<gene>
    <name evidence="2" type="ORF">SNOG_02837</name>
</gene>
<dbReference type="InterPro" id="IPR000387">
    <property type="entry name" value="Tyr_Pase_dom"/>
</dbReference>
<dbReference type="HOGENOM" id="CLU_057546_1_3_1"/>
<dbReference type="STRING" id="321614.Q0UZH7"/>
<reference evidence="3" key="1">
    <citation type="journal article" date="2007" name="Plant Cell">
        <title>Dothideomycete-plant interactions illuminated by genome sequencing and EST analysis of the wheat pathogen Stagonospora nodorum.</title>
        <authorList>
            <person name="Hane J.K."/>
            <person name="Lowe R.G."/>
            <person name="Solomon P.S."/>
            <person name="Tan K.C."/>
            <person name="Schoch C.L."/>
            <person name="Spatafora J.W."/>
            <person name="Crous P.W."/>
            <person name="Kodira C."/>
            <person name="Birren B.W."/>
            <person name="Galagan J.E."/>
            <person name="Torriani S.F."/>
            <person name="McDonald B.A."/>
            <person name="Oliver R.P."/>
        </authorList>
    </citation>
    <scope>NUCLEOTIDE SEQUENCE [LARGE SCALE GENOMIC DNA]</scope>
    <source>
        <strain evidence="3">SN15 / ATCC MYA-4574 / FGSC 10173</strain>
    </source>
</reference>
<dbReference type="AlphaFoldDB" id="Q0UZH7"/>
<evidence type="ECO:0000259" key="1">
    <source>
        <dbReference type="PROSITE" id="PS50056"/>
    </source>
</evidence>
<dbReference type="InterPro" id="IPR026893">
    <property type="entry name" value="Tyr/Ser_Pase_IphP-type"/>
</dbReference>
<dbReference type="eggNOG" id="ENOG502SP48">
    <property type="taxonomic scope" value="Eukaryota"/>
</dbReference>
<feature type="domain" description="Tyrosine specific protein phosphatases" evidence="1">
    <location>
        <begin position="207"/>
        <end position="272"/>
    </location>
</feature>
<dbReference type="PROSITE" id="PS00383">
    <property type="entry name" value="TYR_PHOSPHATASE_1"/>
    <property type="match status" value="1"/>
</dbReference>
<dbReference type="Proteomes" id="UP000001055">
    <property type="component" value="Unassembled WGS sequence"/>
</dbReference>
<dbReference type="SUPFAM" id="SSF52799">
    <property type="entry name" value="(Phosphotyrosine protein) phosphatases II"/>
    <property type="match status" value="2"/>
</dbReference>
<evidence type="ECO:0000313" key="3">
    <source>
        <dbReference type="Proteomes" id="UP000001055"/>
    </source>
</evidence>
<proteinExistence type="predicted"/>
<dbReference type="GeneID" id="5970287"/>
<dbReference type="KEGG" id="pno:SNOG_02837"/>
<dbReference type="PANTHER" id="PTHR31126">
    <property type="entry name" value="TYROSINE-PROTEIN PHOSPHATASE"/>
    <property type="match status" value="1"/>
</dbReference>
<dbReference type="InterPro" id="IPR029021">
    <property type="entry name" value="Prot-tyrosine_phosphatase-like"/>
</dbReference>
<dbReference type="Gene3D" id="3.90.190.10">
    <property type="entry name" value="Protein tyrosine phosphatase superfamily"/>
    <property type="match status" value="1"/>
</dbReference>
<dbReference type="GO" id="GO:0004721">
    <property type="term" value="F:phosphoprotein phosphatase activity"/>
    <property type="evidence" value="ECO:0007669"/>
    <property type="project" value="InterPro"/>
</dbReference>
<organism evidence="2 3">
    <name type="scientific">Phaeosphaeria nodorum (strain SN15 / ATCC MYA-4574 / FGSC 10173)</name>
    <name type="common">Glume blotch fungus</name>
    <name type="synonym">Parastagonospora nodorum</name>
    <dbReference type="NCBI Taxonomy" id="321614"/>
    <lineage>
        <taxon>Eukaryota</taxon>
        <taxon>Fungi</taxon>
        <taxon>Dikarya</taxon>
        <taxon>Ascomycota</taxon>
        <taxon>Pezizomycotina</taxon>
        <taxon>Dothideomycetes</taxon>
        <taxon>Pleosporomycetidae</taxon>
        <taxon>Pleosporales</taxon>
        <taxon>Pleosporineae</taxon>
        <taxon>Phaeosphaeriaceae</taxon>
        <taxon>Parastagonospora</taxon>
    </lineage>
</organism>
<dbReference type="RefSeq" id="XP_001793430.1">
    <property type="nucleotide sequence ID" value="XM_001793378.1"/>
</dbReference>
<dbReference type="GO" id="GO:0016791">
    <property type="term" value="F:phosphatase activity"/>
    <property type="evidence" value="ECO:0000318"/>
    <property type="project" value="GO_Central"/>
</dbReference>
<dbReference type="OMA" id="HTIFDFR"/>
<dbReference type="PANTHER" id="PTHR31126:SF1">
    <property type="entry name" value="TYROSINE SPECIFIC PROTEIN PHOSPHATASES DOMAIN-CONTAINING PROTEIN"/>
    <property type="match status" value="1"/>
</dbReference>
<dbReference type="InParanoid" id="Q0UZH7"/>
<dbReference type="PROSITE" id="PS50056">
    <property type="entry name" value="TYR_PHOSPHATASE_2"/>
    <property type="match status" value="1"/>
</dbReference>
<dbReference type="VEuPathDB" id="FungiDB:JI435_028370"/>
<evidence type="ECO:0000313" key="2">
    <source>
        <dbReference type="EMBL" id="EAT89568.1"/>
    </source>
</evidence>